<dbReference type="InterPro" id="IPR042303">
    <property type="entry name" value="Malonyl_CoA_deC_C_sf"/>
</dbReference>
<dbReference type="InterPro" id="IPR038917">
    <property type="entry name" value="Malonyl_CoA_deC"/>
</dbReference>
<dbReference type="Pfam" id="PF05292">
    <property type="entry name" value="MCD"/>
    <property type="match status" value="1"/>
</dbReference>
<evidence type="ECO:0008006" key="5">
    <source>
        <dbReference type="Google" id="ProtNLM"/>
    </source>
</evidence>
<dbReference type="Pfam" id="PF17408">
    <property type="entry name" value="MCD_N"/>
    <property type="match status" value="1"/>
</dbReference>
<feature type="domain" description="Malonyl-CoA decarboxylase C-terminal" evidence="1">
    <location>
        <begin position="214"/>
        <end position="367"/>
    </location>
</feature>
<dbReference type="GO" id="GO:0006633">
    <property type="term" value="P:fatty acid biosynthetic process"/>
    <property type="evidence" value="ECO:0007669"/>
    <property type="project" value="InterPro"/>
</dbReference>
<gene>
    <name evidence="3" type="ORF">CYMTET_15731</name>
</gene>
<dbReference type="GO" id="GO:0006085">
    <property type="term" value="P:acetyl-CoA biosynthetic process"/>
    <property type="evidence" value="ECO:0007669"/>
    <property type="project" value="TreeGrafter"/>
</dbReference>
<dbReference type="AlphaFoldDB" id="A0AAE0L8M6"/>
<reference evidence="3 4" key="1">
    <citation type="journal article" date="2015" name="Genome Biol. Evol.">
        <title>Comparative Genomics of a Bacterivorous Green Alga Reveals Evolutionary Causalities and Consequences of Phago-Mixotrophic Mode of Nutrition.</title>
        <authorList>
            <person name="Burns J.A."/>
            <person name="Paasch A."/>
            <person name="Narechania A."/>
            <person name="Kim E."/>
        </authorList>
    </citation>
    <scope>NUCLEOTIDE SEQUENCE [LARGE SCALE GENOMIC DNA]</scope>
    <source>
        <strain evidence="3 4">PLY_AMNH</strain>
    </source>
</reference>
<accession>A0AAE0L8M6</accession>
<dbReference type="GO" id="GO:2001294">
    <property type="term" value="P:malonyl-CoA catabolic process"/>
    <property type="evidence" value="ECO:0007669"/>
    <property type="project" value="TreeGrafter"/>
</dbReference>
<sequence length="382" mass="42621">MPIYASPEGKVPRVTSELYDRLIDIMPSSNELVLADVDSADEPAPSHDSSVNKAELSWLPTEPALSAQDCIKVRQLMADCVEGHGGEVSALARAVQLGEAYLRLVPEGRLQFLRLIVDHLGCTKASVDAAIASYMAQGDHGPDGSNLTSLRKALIPPWIYLIKQFAASTFEDSSGIQFLVELRGDLLGFLKHWPRLKPFDADLLDTLTTILTVGSLRLEQLTWNTSAAVLNKLIQYEAVHKIHSWTDLQHRLEGRGTNDRRIYGYFHEQMPKVPLIFVEVAFVKGLSSQIQRVLDVHHQAFNRPEEADTCIFYSIANTQAGLRGASFGNFLIKNVVKAVKADLPHLTTFATLSPIPKFRHWLMNELKQVPEQSLPLWPKFHA</sequence>
<dbReference type="PANTHER" id="PTHR28641">
    <property type="match status" value="1"/>
</dbReference>
<evidence type="ECO:0000259" key="2">
    <source>
        <dbReference type="Pfam" id="PF17408"/>
    </source>
</evidence>
<dbReference type="GO" id="GO:0005782">
    <property type="term" value="C:peroxisomal matrix"/>
    <property type="evidence" value="ECO:0007669"/>
    <property type="project" value="TreeGrafter"/>
</dbReference>
<evidence type="ECO:0000259" key="1">
    <source>
        <dbReference type="Pfam" id="PF05292"/>
    </source>
</evidence>
<dbReference type="GO" id="GO:0050080">
    <property type="term" value="F:malonyl-CoA decarboxylase activity"/>
    <property type="evidence" value="ECO:0007669"/>
    <property type="project" value="InterPro"/>
</dbReference>
<dbReference type="InterPro" id="IPR007956">
    <property type="entry name" value="Malonyl_CoA_deC_C"/>
</dbReference>
<organism evidence="3 4">
    <name type="scientific">Cymbomonas tetramitiformis</name>
    <dbReference type="NCBI Taxonomy" id="36881"/>
    <lineage>
        <taxon>Eukaryota</taxon>
        <taxon>Viridiplantae</taxon>
        <taxon>Chlorophyta</taxon>
        <taxon>Pyramimonadophyceae</taxon>
        <taxon>Pyramimonadales</taxon>
        <taxon>Pyramimonadaceae</taxon>
        <taxon>Cymbomonas</taxon>
    </lineage>
</organism>
<comment type="caution">
    <text evidence="3">The sequence shown here is derived from an EMBL/GenBank/DDBJ whole genome shotgun (WGS) entry which is preliminary data.</text>
</comment>
<evidence type="ECO:0000313" key="4">
    <source>
        <dbReference type="Proteomes" id="UP001190700"/>
    </source>
</evidence>
<dbReference type="Gene3D" id="1.20.140.90">
    <property type="entry name" value="Malonyl-CoA decarboxylase, oligemerization domain"/>
    <property type="match status" value="1"/>
</dbReference>
<proteinExistence type="predicted"/>
<evidence type="ECO:0000313" key="3">
    <source>
        <dbReference type="EMBL" id="KAK3276181.1"/>
    </source>
</evidence>
<protein>
    <recommendedName>
        <fullName evidence="5">Malonyl-CoA decarboxylase</fullName>
    </recommendedName>
</protein>
<feature type="domain" description="Malonyl-CoA decarboxylase N-terminal" evidence="2">
    <location>
        <begin position="123"/>
        <end position="208"/>
    </location>
</feature>
<dbReference type="InterPro" id="IPR035372">
    <property type="entry name" value="MCD_N"/>
</dbReference>
<dbReference type="Gene3D" id="3.40.630.150">
    <property type="entry name" value="Malonyl-CoA decarboxylase, catalytic domain"/>
    <property type="match status" value="1"/>
</dbReference>
<dbReference type="InterPro" id="IPR038351">
    <property type="entry name" value="MCD_N_sf"/>
</dbReference>
<dbReference type="GO" id="GO:0005759">
    <property type="term" value="C:mitochondrial matrix"/>
    <property type="evidence" value="ECO:0007669"/>
    <property type="project" value="TreeGrafter"/>
</dbReference>
<keyword evidence="4" id="KW-1185">Reference proteome</keyword>
<dbReference type="PANTHER" id="PTHR28641:SF1">
    <property type="entry name" value="MALONYL-COA DECARBOXYLASE, MITOCHONDRIAL"/>
    <property type="match status" value="1"/>
</dbReference>
<name>A0AAE0L8M6_9CHLO</name>
<dbReference type="EMBL" id="LGRX02006720">
    <property type="protein sequence ID" value="KAK3276181.1"/>
    <property type="molecule type" value="Genomic_DNA"/>
</dbReference>
<dbReference type="Proteomes" id="UP001190700">
    <property type="component" value="Unassembled WGS sequence"/>
</dbReference>